<gene>
    <name evidence="8" type="ORF">EV656_104200</name>
</gene>
<evidence type="ECO:0000259" key="7">
    <source>
        <dbReference type="Pfam" id="PF08340"/>
    </source>
</evidence>
<dbReference type="InterPro" id="IPR013527">
    <property type="entry name" value="YicC-like_N"/>
</dbReference>
<dbReference type="PANTHER" id="PTHR30636">
    <property type="entry name" value="UPF0701 PROTEIN YICC"/>
    <property type="match status" value="1"/>
</dbReference>
<feature type="domain" description="Endoribonuclease YicC-like N-terminal" evidence="6">
    <location>
        <begin position="2"/>
        <end position="160"/>
    </location>
</feature>
<evidence type="ECO:0000313" key="9">
    <source>
        <dbReference type="Proteomes" id="UP000295733"/>
    </source>
</evidence>
<evidence type="ECO:0000256" key="5">
    <source>
        <dbReference type="ARBA" id="ARBA00035648"/>
    </source>
</evidence>
<dbReference type="GO" id="GO:0004521">
    <property type="term" value="F:RNA endonuclease activity"/>
    <property type="evidence" value="ECO:0007669"/>
    <property type="project" value="InterPro"/>
</dbReference>
<sequence>MINSMTAFASRDGQGQGFVWSWDLRGVNGKGLDLRLRLPDWIAGLEQAARGAVQGRLGRGNLTLNLRIARQPEAQAAAHLDMAALDATLDLVAQVEERARARGVTLRPPTALEILASRGAGDAPAPEPDLAALRATLMADLDALLGAFCAMRAEEGAALDAILRGQLDQIVTLLDQAEAAAEDRRAQMAEALRANLARVLDNADGADPDRVAQELALIAVKSDVREELDRLAAHVEAARTLLQAEDPVGRKFDFLMQEFNREANTLCSKAQSGPLTRIGLDLKSVIDQMREQVQNVE</sequence>
<dbReference type="AlphaFoldDB" id="A0A4R2NPM1"/>
<accession>A0A4R2NPM1</accession>
<organism evidence="8 9">
    <name type="scientific">Rhodovulum adriaticum</name>
    <name type="common">Rhodopseudomonas adriatica</name>
    <dbReference type="NCBI Taxonomy" id="35804"/>
    <lineage>
        <taxon>Bacteria</taxon>
        <taxon>Pseudomonadati</taxon>
        <taxon>Pseudomonadota</taxon>
        <taxon>Alphaproteobacteria</taxon>
        <taxon>Rhodobacterales</taxon>
        <taxon>Paracoccaceae</taxon>
        <taxon>Rhodovulum</taxon>
    </lineage>
</organism>
<dbReference type="Proteomes" id="UP000295733">
    <property type="component" value="Unassembled WGS sequence"/>
</dbReference>
<dbReference type="NCBIfam" id="TIGR00255">
    <property type="entry name" value="YicC/YloC family endoribonuclease"/>
    <property type="match status" value="1"/>
</dbReference>
<dbReference type="InterPro" id="IPR005229">
    <property type="entry name" value="YicC/YloC-like"/>
</dbReference>
<dbReference type="Pfam" id="PF08340">
    <property type="entry name" value="YicC-like_C"/>
    <property type="match status" value="1"/>
</dbReference>
<evidence type="ECO:0000256" key="4">
    <source>
        <dbReference type="ARBA" id="ARBA00022801"/>
    </source>
</evidence>
<protein>
    <submittedName>
        <fullName evidence="8">Uncharacterized protein (TIGR00255 family)</fullName>
    </submittedName>
</protein>
<comment type="cofactor">
    <cofactor evidence="1">
        <name>a divalent metal cation</name>
        <dbReference type="ChEBI" id="CHEBI:60240"/>
    </cofactor>
</comment>
<evidence type="ECO:0000256" key="2">
    <source>
        <dbReference type="ARBA" id="ARBA00022722"/>
    </source>
</evidence>
<dbReference type="InterPro" id="IPR013551">
    <property type="entry name" value="YicC-like_C"/>
</dbReference>
<reference evidence="8 9" key="1">
    <citation type="submission" date="2019-03" db="EMBL/GenBank/DDBJ databases">
        <title>Genomic Encyclopedia of Type Strains, Phase IV (KMG-IV): sequencing the most valuable type-strain genomes for metagenomic binning, comparative biology and taxonomic classification.</title>
        <authorList>
            <person name="Goeker M."/>
        </authorList>
    </citation>
    <scope>NUCLEOTIDE SEQUENCE [LARGE SCALE GENOMIC DNA]</scope>
    <source>
        <strain evidence="8 9">DSM 2781</strain>
    </source>
</reference>
<dbReference type="OrthoDB" id="9771229at2"/>
<comment type="caution">
    <text evidence="8">The sequence shown here is derived from an EMBL/GenBank/DDBJ whole genome shotgun (WGS) entry which is preliminary data.</text>
</comment>
<comment type="similarity">
    <text evidence="5">Belongs to the YicC/YloC family.</text>
</comment>
<dbReference type="Pfam" id="PF03755">
    <property type="entry name" value="YicC-like_N"/>
    <property type="match status" value="1"/>
</dbReference>
<dbReference type="EMBL" id="SLXL01000004">
    <property type="protein sequence ID" value="TCP23225.1"/>
    <property type="molecule type" value="Genomic_DNA"/>
</dbReference>
<evidence type="ECO:0000313" key="8">
    <source>
        <dbReference type="EMBL" id="TCP23225.1"/>
    </source>
</evidence>
<dbReference type="PANTHER" id="PTHR30636:SF3">
    <property type="entry name" value="UPF0701 PROTEIN YICC"/>
    <property type="match status" value="1"/>
</dbReference>
<dbReference type="GO" id="GO:0016787">
    <property type="term" value="F:hydrolase activity"/>
    <property type="evidence" value="ECO:0007669"/>
    <property type="project" value="UniProtKB-KW"/>
</dbReference>
<proteinExistence type="inferred from homology"/>
<name>A0A4R2NPM1_RHOAD</name>
<keyword evidence="3" id="KW-0255">Endonuclease</keyword>
<evidence type="ECO:0000256" key="1">
    <source>
        <dbReference type="ARBA" id="ARBA00001968"/>
    </source>
</evidence>
<keyword evidence="4" id="KW-0378">Hydrolase</keyword>
<evidence type="ECO:0000256" key="3">
    <source>
        <dbReference type="ARBA" id="ARBA00022759"/>
    </source>
</evidence>
<keyword evidence="9" id="KW-1185">Reference proteome</keyword>
<keyword evidence="2" id="KW-0540">Nuclease</keyword>
<evidence type="ECO:0000259" key="6">
    <source>
        <dbReference type="Pfam" id="PF03755"/>
    </source>
</evidence>
<dbReference type="RefSeq" id="WP_132602517.1">
    <property type="nucleotide sequence ID" value="NZ_NRRP01000002.1"/>
</dbReference>
<feature type="domain" description="Endoribonuclease YicC-like C-terminal" evidence="7">
    <location>
        <begin position="179"/>
        <end position="297"/>
    </location>
</feature>